<comment type="caution">
    <text evidence="3">The sequence shown here is derived from an EMBL/GenBank/DDBJ whole genome shotgun (WGS) entry which is preliminary data.</text>
</comment>
<protein>
    <submittedName>
        <fullName evidence="3">Uncharacterized protein</fullName>
    </submittedName>
</protein>
<evidence type="ECO:0000313" key="4">
    <source>
        <dbReference type="Proteomes" id="UP000051863"/>
    </source>
</evidence>
<evidence type="ECO:0000313" key="3">
    <source>
        <dbReference type="EMBL" id="KRG72385.1"/>
    </source>
</evidence>
<organism evidence="3 4">
    <name type="scientific">Stenotrophomonas terrae</name>
    <dbReference type="NCBI Taxonomy" id="405446"/>
    <lineage>
        <taxon>Bacteria</taxon>
        <taxon>Pseudomonadati</taxon>
        <taxon>Pseudomonadota</taxon>
        <taxon>Gammaproteobacteria</taxon>
        <taxon>Lysobacterales</taxon>
        <taxon>Lysobacteraceae</taxon>
        <taxon>Stenotrophomonas</taxon>
    </lineage>
</organism>
<sequence length="150" mass="15745">MIRTFLSAVLLLAPAVAMAQDTATAPGGLDLSVPQAPLRYLGETDYKGDAPGTYYGDKSGPAPRKDQPGAQVMDDKLQVHGAVSAGMGYSKGYGNSNWQAVDLNLGKNYNNDEGESRRVNLNIHMSKSEGPGPYGYGPGPGFGPGPWGGW</sequence>
<evidence type="ECO:0000256" key="1">
    <source>
        <dbReference type="SAM" id="MobiDB-lite"/>
    </source>
</evidence>
<feature type="region of interest" description="Disordered" evidence="1">
    <location>
        <begin position="48"/>
        <end position="69"/>
    </location>
</feature>
<accession>A0A0R0D359</accession>
<dbReference type="RefSeq" id="WP_057626479.1">
    <property type="nucleotide sequence ID" value="NZ_LDJJ01000005.1"/>
</dbReference>
<keyword evidence="4" id="KW-1185">Reference proteome</keyword>
<keyword evidence="2" id="KW-0732">Signal</keyword>
<name>A0A0R0D359_9GAMM</name>
<proteinExistence type="predicted"/>
<dbReference type="PATRIC" id="fig|405446.3.peg.2565"/>
<reference evidence="3 4" key="1">
    <citation type="submission" date="2015-05" db="EMBL/GenBank/DDBJ databases">
        <title>Genome sequencing and analysis of members of genus Stenotrophomonas.</title>
        <authorList>
            <person name="Patil P.P."/>
            <person name="Midha S."/>
            <person name="Patil P.B."/>
        </authorList>
    </citation>
    <scope>NUCLEOTIDE SEQUENCE [LARGE SCALE GENOMIC DNA]</scope>
    <source>
        <strain evidence="3 4">DSM 18941</strain>
    </source>
</reference>
<gene>
    <name evidence="3" type="ORF">ABB27_01625</name>
</gene>
<dbReference type="EMBL" id="LDJJ01000005">
    <property type="protein sequence ID" value="KRG72385.1"/>
    <property type="molecule type" value="Genomic_DNA"/>
</dbReference>
<dbReference type="AlphaFoldDB" id="A0A0R0D359"/>
<feature type="signal peptide" evidence="2">
    <location>
        <begin position="1"/>
        <end position="19"/>
    </location>
</feature>
<evidence type="ECO:0000256" key="2">
    <source>
        <dbReference type="SAM" id="SignalP"/>
    </source>
</evidence>
<feature type="compositionally biased region" description="Gly residues" evidence="1">
    <location>
        <begin position="132"/>
        <end position="150"/>
    </location>
</feature>
<feature type="region of interest" description="Disordered" evidence="1">
    <location>
        <begin position="130"/>
        <end position="150"/>
    </location>
</feature>
<dbReference type="Proteomes" id="UP000051863">
    <property type="component" value="Unassembled WGS sequence"/>
</dbReference>
<feature type="chain" id="PRO_5006395069" evidence="2">
    <location>
        <begin position="20"/>
        <end position="150"/>
    </location>
</feature>
<dbReference type="OrthoDB" id="5975465at2"/>